<protein>
    <submittedName>
        <fullName evidence="3">Uncharacterized protein</fullName>
    </submittedName>
</protein>
<organism evidence="3">
    <name type="scientific">Solibacter usitatus (strain Ellin6076)</name>
    <dbReference type="NCBI Taxonomy" id="234267"/>
    <lineage>
        <taxon>Bacteria</taxon>
        <taxon>Pseudomonadati</taxon>
        <taxon>Acidobacteriota</taxon>
        <taxon>Terriglobia</taxon>
        <taxon>Bryobacterales</taxon>
        <taxon>Solibacteraceae</taxon>
        <taxon>Candidatus Solibacter</taxon>
    </lineage>
</organism>
<accession>Q02AR1</accession>
<dbReference type="SUPFAM" id="SSF51004">
    <property type="entry name" value="C-terminal (heme d1) domain of cytochrome cd1-nitrite reductase"/>
    <property type="match status" value="1"/>
</dbReference>
<reference evidence="3" key="1">
    <citation type="submission" date="2006-10" db="EMBL/GenBank/DDBJ databases">
        <title>Complete sequence of Solibacter usitatus Ellin6076.</title>
        <authorList>
            <consortium name="US DOE Joint Genome Institute"/>
            <person name="Copeland A."/>
            <person name="Lucas S."/>
            <person name="Lapidus A."/>
            <person name="Barry K."/>
            <person name="Detter J.C."/>
            <person name="Glavina del Rio T."/>
            <person name="Hammon N."/>
            <person name="Israni S."/>
            <person name="Dalin E."/>
            <person name="Tice H."/>
            <person name="Pitluck S."/>
            <person name="Thompson L.S."/>
            <person name="Brettin T."/>
            <person name="Bruce D."/>
            <person name="Han C."/>
            <person name="Tapia R."/>
            <person name="Gilna P."/>
            <person name="Schmutz J."/>
            <person name="Larimer F."/>
            <person name="Land M."/>
            <person name="Hauser L."/>
            <person name="Kyrpides N."/>
            <person name="Mikhailova N."/>
            <person name="Janssen P.H."/>
            <person name="Kuske C.R."/>
            <person name="Richardson P."/>
        </authorList>
    </citation>
    <scope>NUCLEOTIDE SEQUENCE</scope>
    <source>
        <strain evidence="3">Ellin6076</strain>
    </source>
</reference>
<dbReference type="eggNOG" id="COG3391">
    <property type="taxonomic scope" value="Bacteria"/>
</dbReference>
<sequence length="340" mass="35654" precursor="true">MNIRTIAATALGACMPLLLVFGQDPATTPAPEKKERPKRPPRPGVSTPGVKREMSTITPAAVFPVPGTPDWQVMTEDAVWVANGPKNTIHRLDPKTNQVAAAVEVGKRPCSGLAAGFGSVWVPVCGDKALVRVDAKTNQVTTTIPIGPANSEGGLIAGPDAIWMLTDMKGTLSRIDPATNKVTAEIAVAPGSVACVYGAGSIWVSSPEKSVLTRVDAKTNAVLDTIAVGPGPRFLTFGAGSVWTLNQGDGTVSRVDAKSGKLVTNIEVGLPGTGGELAFGDGFVWATVFQIPLSKIDPSNNQVVKQWTGPGGDSVRVGHGSLWLSNLREQNLWRIDLKQL</sequence>
<feature type="region of interest" description="Disordered" evidence="1">
    <location>
        <begin position="25"/>
        <end position="51"/>
    </location>
</feature>
<dbReference type="EMBL" id="CP000473">
    <property type="protein sequence ID" value="ABJ81855.1"/>
    <property type="molecule type" value="Genomic_DNA"/>
</dbReference>
<dbReference type="InterPro" id="IPR011048">
    <property type="entry name" value="Haem_d1_sf"/>
</dbReference>
<evidence type="ECO:0000313" key="3">
    <source>
        <dbReference type="EMBL" id="ABJ81855.1"/>
    </source>
</evidence>
<dbReference type="PANTHER" id="PTHR47197:SF3">
    <property type="entry name" value="DIHYDRO-HEME D1 DEHYDROGENASE"/>
    <property type="match status" value="1"/>
</dbReference>
<proteinExistence type="predicted"/>
<name>Q02AR1_SOLUE</name>
<evidence type="ECO:0000256" key="2">
    <source>
        <dbReference type="SAM" id="SignalP"/>
    </source>
</evidence>
<dbReference type="Gene3D" id="2.130.10.10">
    <property type="entry name" value="YVTN repeat-like/Quinoprotein amine dehydrogenase"/>
    <property type="match status" value="2"/>
</dbReference>
<feature type="chain" id="PRO_5004163976" evidence="2">
    <location>
        <begin position="27"/>
        <end position="340"/>
    </location>
</feature>
<dbReference type="InterPro" id="IPR051200">
    <property type="entry name" value="Host-pathogen_enzymatic-act"/>
</dbReference>
<dbReference type="InParanoid" id="Q02AR1"/>
<dbReference type="AlphaFoldDB" id="Q02AR1"/>
<feature type="signal peptide" evidence="2">
    <location>
        <begin position="1"/>
        <end position="26"/>
    </location>
</feature>
<dbReference type="InterPro" id="IPR015943">
    <property type="entry name" value="WD40/YVTN_repeat-like_dom_sf"/>
</dbReference>
<evidence type="ECO:0000256" key="1">
    <source>
        <dbReference type="SAM" id="MobiDB-lite"/>
    </source>
</evidence>
<dbReference type="KEGG" id="sus:Acid_0856"/>
<dbReference type="PANTHER" id="PTHR47197">
    <property type="entry name" value="PROTEIN NIRF"/>
    <property type="match status" value="1"/>
</dbReference>
<dbReference type="HOGENOM" id="CLU_902853_0_0_0"/>
<dbReference type="STRING" id="234267.Acid_0856"/>
<gene>
    <name evidence="3" type="ordered locus">Acid_0856</name>
</gene>
<keyword evidence="2" id="KW-0732">Signal</keyword>
<dbReference type="OrthoDB" id="114286at2"/>